<feature type="signal peptide" evidence="1">
    <location>
        <begin position="1"/>
        <end position="34"/>
    </location>
</feature>
<keyword evidence="1" id="KW-0732">Signal</keyword>
<reference evidence="2 3" key="1">
    <citation type="submission" date="2024-03" db="EMBL/GenBank/DDBJ databases">
        <title>Novel species of the genus Variovorax.</title>
        <authorList>
            <person name="Liu Q."/>
            <person name="Xin Y.-H."/>
        </authorList>
    </citation>
    <scope>NUCLEOTIDE SEQUENCE [LARGE SCALE GENOMIC DNA]</scope>
    <source>
        <strain evidence="2 3">KACC 18501</strain>
    </source>
</reference>
<accession>A0ABU8VZ06</accession>
<keyword evidence="3" id="KW-1185">Reference proteome</keyword>
<dbReference type="Pfam" id="PF06980">
    <property type="entry name" value="DUF1302"/>
    <property type="match status" value="1"/>
</dbReference>
<name>A0ABU8VZ06_9BURK</name>
<gene>
    <name evidence="2" type="ORF">WKW80_11325</name>
</gene>
<dbReference type="EMBL" id="JBBKZV010000005">
    <property type="protein sequence ID" value="MEJ8822618.1"/>
    <property type="molecule type" value="Genomic_DNA"/>
</dbReference>
<dbReference type="Proteomes" id="UP001363010">
    <property type="component" value="Unassembled WGS sequence"/>
</dbReference>
<comment type="caution">
    <text evidence="2">The sequence shown here is derived from an EMBL/GenBank/DDBJ whole genome shotgun (WGS) entry which is preliminary data.</text>
</comment>
<proteinExistence type="predicted"/>
<evidence type="ECO:0000256" key="1">
    <source>
        <dbReference type="SAM" id="SignalP"/>
    </source>
</evidence>
<evidence type="ECO:0000313" key="3">
    <source>
        <dbReference type="Proteomes" id="UP001363010"/>
    </source>
</evidence>
<organism evidence="2 3">
    <name type="scientific">Variovorax humicola</name>
    <dbReference type="NCBI Taxonomy" id="1769758"/>
    <lineage>
        <taxon>Bacteria</taxon>
        <taxon>Pseudomonadati</taxon>
        <taxon>Pseudomonadota</taxon>
        <taxon>Betaproteobacteria</taxon>
        <taxon>Burkholderiales</taxon>
        <taxon>Comamonadaceae</taxon>
        <taxon>Variovorax</taxon>
    </lineage>
</organism>
<evidence type="ECO:0000313" key="2">
    <source>
        <dbReference type="EMBL" id="MEJ8822618.1"/>
    </source>
</evidence>
<dbReference type="InterPro" id="IPR010727">
    <property type="entry name" value="DUF1302"/>
</dbReference>
<sequence length="559" mass="60308">MKKDKQAIAHGARRHLLGTAVAALCAGLCTGAAAFEIDTGNDDVQMRFDNTVRYNYGQRVQDQSRVIINNPNYDDGDRNFGKGDTINNRVDVLTEFDVVYQKKFGARVSAASWYDAAYGGSFSNTSLATENHLAYGKPAFGLSDYAKRYYNGPSGEIMDAFAFGTVDLGSMPLSMRLGRTTVNWGESLLGAGAIHGISYGQAPLDQGKALAIPGIEAKELYIPRDQISGQLQVTPELAVAGQYFLEWRPTRIPESGTYLGFGDFYQFGGQSLINPALPGGRAYRGNDITPKESGDWGLMTRWSPQWLDGTMGFYARNFSDTIPQVVLLAGAKSQYFFNYGSDIDMYGVSLSKQIAGISFGLDVNYRRNMPLVGDIVSIRSAAQLPAPGETLGARGNTAHVVLNAIGSIGATPLFNSASWAAELTFSQWLSVTQGAQYFKGRDGYTGIDRVSKNATGLALNFSPTWYQVFPGMDLSMPLSFSMGLAGNSAVASGGNKNAGSYGVGLGLDMYSKYRFDLKYVGYFGDNALNVAGTAIQTPNGSQALLKDRGAVFLTFKTTF</sequence>
<protein>
    <submittedName>
        <fullName evidence="2">DUF1302 domain-containing protein</fullName>
    </submittedName>
</protein>
<dbReference type="RefSeq" id="WP_340363660.1">
    <property type="nucleotide sequence ID" value="NZ_JBBKZV010000005.1"/>
</dbReference>
<feature type="chain" id="PRO_5047456942" evidence="1">
    <location>
        <begin position="35"/>
        <end position="559"/>
    </location>
</feature>